<dbReference type="SUPFAM" id="SSF53850">
    <property type="entry name" value="Periplasmic binding protein-like II"/>
    <property type="match status" value="1"/>
</dbReference>
<sequence>MRITYLLIIATFLLLTSSHSISISQESEVVRFPRLSAEIDPNETYIHELLLLALENSGTQYRLVPTEGKMQQARSIYEMTTQHGNVDLIWSMGTDEREAQMIAIKIPIDKGLIGWRIPLVKEENAKLFANVKNLQDLKAYTAGQEHDWPDTPILRENGVRVITSTSYEPLFNMLQGGRFDYFSEIHVRNME</sequence>
<dbReference type="EMBL" id="CP051152">
    <property type="protein sequence ID" value="QJQ04779.1"/>
    <property type="molecule type" value="Genomic_DNA"/>
</dbReference>
<dbReference type="Proteomes" id="UP000274350">
    <property type="component" value="Chromosome"/>
</dbReference>
<name>A0A6M4A411_9BURK</name>
<accession>A0A6M4A411</accession>
<gene>
    <name evidence="1" type="ORF">EJG51_001700</name>
</gene>
<protein>
    <recommendedName>
        <fullName evidence="3">Solute-binding protein family 3/N-terminal domain-containing protein</fullName>
    </recommendedName>
</protein>
<dbReference type="KEGG" id="upi:EJG51_001700"/>
<evidence type="ECO:0000313" key="2">
    <source>
        <dbReference type="Proteomes" id="UP000274350"/>
    </source>
</evidence>
<evidence type="ECO:0000313" key="1">
    <source>
        <dbReference type="EMBL" id="QJQ04779.1"/>
    </source>
</evidence>
<reference evidence="1 2" key="1">
    <citation type="journal article" date="2019" name="Int. J. Syst. Evol. Microbiol.">
        <title>Undibacterium piscinae sp. nov., isolated from Korean shiner intestine.</title>
        <authorList>
            <person name="Lee S.Y."/>
            <person name="Kang W."/>
            <person name="Kim P.S."/>
            <person name="Kim H.S."/>
            <person name="Sung H."/>
            <person name="Shin N.R."/>
            <person name="Whon T.W."/>
            <person name="Yun J.H."/>
            <person name="Lee J.Y."/>
            <person name="Lee J.Y."/>
            <person name="Jung M.J."/>
            <person name="Jeong Y.S."/>
            <person name="Tak E.J."/>
            <person name="Han J.E."/>
            <person name="Hyun D.W."/>
            <person name="Kang M.S."/>
            <person name="Lee K.E."/>
            <person name="Lee B.H."/>
            <person name="Bae J.W."/>
        </authorList>
    </citation>
    <scope>NUCLEOTIDE SEQUENCE [LARGE SCALE GENOMIC DNA]</scope>
    <source>
        <strain evidence="1 2">S11R28</strain>
    </source>
</reference>
<keyword evidence="2" id="KW-1185">Reference proteome</keyword>
<proteinExistence type="predicted"/>
<dbReference type="AlphaFoldDB" id="A0A6M4A411"/>
<evidence type="ECO:0008006" key="3">
    <source>
        <dbReference type="Google" id="ProtNLM"/>
    </source>
</evidence>
<organism evidence="1 2">
    <name type="scientific">Undibacterium piscinae</name>
    <dbReference type="NCBI Taxonomy" id="2495591"/>
    <lineage>
        <taxon>Bacteria</taxon>
        <taxon>Pseudomonadati</taxon>
        <taxon>Pseudomonadota</taxon>
        <taxon>Betaproteobacteria</taxon>
        <taxon>Burkholderiales</taxon>
        <taxon>Oxalobacteraceae</taxon>
        <taxon>Undibacterium</taxon>
    </lineage>
</organism>